<evidence type="ECO:0000256" key="7">
    <source>
        <dbReference type="ARBA" id="ARBA00023027"/>
    </source>
</evidence>
<evidence type="ECO:0000256" key="3">
    <source>
        <dbReference type="ARBA" id="ARBA00016612"/>
    </source>
</evidence>
<evidence type="ECO:0000256" key="4">
    <source>
        <dbReference type="ARBA" id="ARBA00022692"/>
    </source>
</evidence>
<dbReference type="AlphaFoldDB" id="A0A7T1M871"/>
<feature type="transmembrane region" description="Helical" evidence="11">
    <location>
        <begin position="21"/>
        <end position="45"/>
    </location>
</feature>
<proteinExistence type="inferred from homology"/>
<dbReference type="GO" id="GO:0016020">
    <property type="term" value="C:membrane"/>
    <property type="evidence" value="ECO:0007669"/>
    <property type="project" value="UniProtKB-SubCell"/>
</dbReference>
<dbReference type="InterPro" id="IPR039428">
    <property type="entry name" value="NUOK/Mnh_C1-like"/>
</dbReference>
<evidence type="ECO:0000256" key="2">
    <source>
        <dbReference type="ARBA" id="ARBA00010519"/>
    </source>
</evidence>
<comment type="similarity">
    <text evidence="2">Belongs to the complex I subunit 4L family.</text>
</comment>
<keyword evidence="7" id="KW-0520">NAD</keyword>
<keyword evidence="4 11" id="KW-0812">Transmembrane</keyword>
<evidence type="ECO:0000256" key="6">
    <source>
        <dbReference type="ARBA" id="ARBA00022989"/>
    </source>
</evidence>
<dbReference type="GO" id="GO:0008137">
    <property type="term" value="F:NADH dehydrogenase (ubiquinone) activity"/>
    <property type="evidence" value="ECO:0007669"/>
    <property type="project" value="UniProtKB-EC"/>
</dbReference>
<dbReference type="Pfam" id="PF00420">
    <property type="entry name" value="Oxidored_q2"/>
    <property type="match status" value="1"/>
</dbReference>
<keyword evidence="5" id="KW-1278">Translocase</keyword>
<keyword evidence="8 11" id="KW-0472">Membrane</keyword>
<evidence type="ECO:0000313" key="13">
    <source>
        <dbReference type="EMBL" id="QPN54247.1"/>
    </source>
</evidence>
<geneLocation type="mitochondrion" evidence="13"/>
<reference evidence="13" key="1">
    <citation type="journal article" date="2020" name="Gene">
        <title>Structure, gene order, and nucleotide composition of mitochondrial genomes in parasitic lice from Amblycera.</title>
        <authorList>
            <person name="Sweet A.D."/>
            <person name="Johnson K.P."/>
            <person name="Cao Y."/>
            <person name="de Moya R.S."/>
            <person name="Skinner R.K."/>
            <person name="Tan M."/>
            <person name="Virrueta-Herrera S."/>
            <person name="Cameron S.L."/>
        </authorList>
    </citation>
    <scope>NUCLEOTIDE SEQUENCE</scope>
    <source>
        <strain evidence="13">Risp</strain>
    </source>
</reference>
<gene>
    <name evidence="13" type="primary">nad4l</name>
</gene>
<keyword evidence="13" id="KW-0496">Mitochondrion</keyword>
<sequence>MMNLFIIFLFSGLIKLEKSKSLVSCILSIEMISGSAILLSCLTLMEVESNFMIILLMSFFVLESVLGLSIFIFVSRNSGNDSLKSINLLKY</sequence>
<comment type="catalytic activity">
    <reaction evidence="10">
        <text>a ubiquinone + NADH + 5 H(+)(in) = a ubiquinol + NAD(+) + 4 H(+)(out)</text>
        <dbReference type="Rhea" id="RHEA:29091"/>
        <dbReference type="Rhea" id="RHEA-COMP:9565"/>
        <dbReference type="Rhea" id="RHEA-COMP:9566"/>
        <dbReference type="ChEBI" id="CHEBI:15378"/>
        <dbReference type="ChEBI" id="CHEBI:16389"/>
        <dbReference type="ChEBI" id="CHEBI:17976"/>
        <dbReference type="ChEBI" id="CHEBI:57540"/>
        <dbReference type="ChEBI" id="CHEBI:57945"/>
        <dbReference type="EC" id="7.1.1.2"/>
    </reaction>
</comment>
<evidence type="ECO:0000256" key="10">
    <source>
        <dbReference type="ARBA" id="ARBA00049551"/>
    </source>
</evidence>
<feature type="chain" id="PRO_5030574801" description="NADH-ubiquinone oxidoreductase chain 4L" evidence="12">
    <location>
        <begin position="20"/>
        <end position="91"/>
    </location>
</feature>
<feature type="signal peptide" evidence="12">
    <location>
        <begin position="1"/>
        <end position="19"/>
    </location>
</feature>
<keyword evidence="12" id="KW-0732">Signal</keyword>
<dbReference type="EMBL" id="MW199176">
    <property type="protein sequence ID" value="QPN54247.1"/>
    <property type="molecule type" value="Genomic_DNA"/>
</dbReference>
<evidence type="ECO:0000256" key="9">
    <source>
        <dbReference type="ARBA" id="ARBA00031586"/>
    </source>
</evidence>
<evidence type="ECO:0000256" key="8">
    <source>
        <dbReference type="ARBA" id="ARBA00023136"/>
    </source>
</evidence>
<name>A0A7T1M871_9NEOP</name>
<accession>A0A7T1M871</accession>
<organism evidence="13">
    <name type="scientific">Ricinus sp. ADS-2020</name>
    <dbReference type="NCBI Taxonomy" id="2794903"/>
    <lineage>
        <taxon>Eukaryota</taxon>
        <taxon>Metazoa</taxon>
        <taxon>Ecdysozoa</taxon>
        <taxon>Arthropoda</taxon>
        <taxon>Hexapoda</taxon>
        <taxon>Insecta</taxon>
        <taxon>Pterygota</taxon>
        <taxon>Neoptera</taxon>
        <taxon>Paraneoptera</taxon>
        <taxon>Psocodea</taxon>
        <taxon>Troctomorpha</taxon>
        <taxon>Phthiraptera</taxon>
        <taxon>Amblycera</taxon>
        <taxon>Ricinidae</taxon>
        <taxon>Ricinus</taxon>
    </lineage>
</organism>
<feature type="transmembrane region" description="Helical" evidence="11">
    <location>
        <begin position="51"/>
        <end position="74"/>
    </location>
</feature>
<evidence type="ECO:0000256" key="1">
    <source>
        <dbReference type="ARBA" id="ARBA00004141"/>
    </source>
</evidence>
<dbReference type="Gene3D" id="1.10.287.3510">
    <property type="match status" value="1"/>
</dbReference>
<keyword evidence="6 11" id="KW-1133">Transmembrane helix</keyword>
<evidence type="ECO:0000256" key="5">
    <source>
        <dbReference type="ARBA" id="ARBA00022967"/>
    </source>
</evidence>
<evidence type="ECO:0000256" key="12">
    <source>
        <dbReference type="SAM" id="SignalP"/>
    </source>
</evidence>
<evidence type="ECO:0000256" key="11">
    <source>
        <dbReference type="SAM" id="Phobius"/>
    </source>
</evidence>
<protein>
    <recommendedName>
        <fullName evidence="3">NADH-ubiquinone oxidoreductase chain 4L</fullName>
    </recommendedName>
    <alternativeName>
        <fullName evidence="9">NADH dehydrogenase subunit 4L</fullName>
    </alternativeName>
</protein>
<comment type="subcellular location">
    <subcellularLocation>
        <location evidence="1">Membrane</location>
        <topology evidence="1">Multi-pass membrane protein</topology>
    </subcellularLocation>
</comment>